<dbReference type="Pfam" id="PF07589">
    <property type="entry name" value="PEP-CTERM"/>
    <property type="match status" value="1"/>
</dbReference>
<evidence type="ECO:0000313" key="4">
    <source>
        <dbReference type="EMBL" id="NWK54949.1"/>
    </source>
</evidence>
<gene>
    <name evidence="4" type="ORF">HW115_04970</name>
</gene>
<dbReference type="InterPro" id="IPR008979">
    <property type="entry name" value="Galactose-bd-like_sf"/>
</dbReference>
<dbReference type="AlphaFoldDB" id="A0A851GCP0"/>
<protein>
    <submittedName>
        <fullName evidence="4">PEP-CTERM sorting domain-containing protein</fullName>
    </submittedName>
</protein>
<feature type="chain" id="PRO_5032626127" evidence="2">
    <location>
        <begin position="23"/>
        <end position="207"/>
    </location>
</feature>
<dbReference type="SUPFAM" id="SSF49785">
    <property type="entry name" value="Galactose-binding domain-like"/>
    <property type="match status" value="1"/>
</dbReference>
<sequence>MKHIIKLCMAVALLCGASALHAASVTINNHSFENGAGLPLPAPDWNNNTPDGWTKSGGGGMQASSPDPTGIDGSVYVFLEGGSASLTQNITASILGGAVNPGDIFTLTLAADNSNNSPTFDFDIQDGFGASLIGGPVTSSTLTTEFADYDVVGTVDTASSDIVLYIETNGPQVLIDNVRLDLVQVPEPSSTALLGLGGLALILRRRK</sequence>
<keyword evidence="2" id="KW-0732">Signal</keyword>
<organism evidence="4 5">
    <name type="scientific">Oceaniferula marina</name>
    <dbReference type="NCBI Taxonomy" id="2748318"/>
    <lineage>
        <taxon>Bacteria</taxon>
        <taxon>Pseudomonadati</taxon>
        <taxon>Verrucomicrobiota</taxon>
        <taxon>Verrucomicrobiia</taxon>
        <taxon>Verrucomicrobiales</taxon>
        <taxon>Verrucomicrobiaceae</taxon>
        <taxon>Oceaniferula</taxon>
    </lineage>
</organism>
<name>A0A851GCP0_9BACT</name>
<dbReference type="Proteomes" id="UP000557872">
    <property type="component" value="Unassembled WGS sequence"/>
</dbReference>
<evidence type="ECO:0000313" key="5">
    <source>
        <dbReference type="Proteomes" id="UP000557872"/>
    </source>
</evidence>
<comment type="caution">
    <text evidence="4">The sequence shown here is derived from an EMBL/GenBank/DDBJ whole genome shotgun (WGS) entry which is preliminary data.</text>
</comment>
<dbReference type="NCBIfam" id="TIGR02595">
    <property type="entry name" value="PEP_CTERM"/>
    <property type="match status" value="1"/>
</dbReference>
<dbReference type="Gene3D" id="2.60.120.260">
    <property type="entry name" value="Galactose-binding domain-like"/>
    <property type="match status" value="1"/>
</dbReference>
<feature type="domain" description="Ice-binding protein C-terminal" evidence="3">
    <location>
        <begin position="184"/>
        <end position="206"/>
    </location>
</feature>
<feature type="region of interest" description="Disordered" evidence="1">
    <location>
        <begin position="47"/>
        <end position="66"/>
    </location>
</feature>
<feature type="signal peptide" evidence="2">
    <location>
        <begin position="1"/>
        <end position="22"/>
    </location>
</feature>
<keyword evidence="5" id="KW-1185">Reference proteome</keyword>
<dbReference type="InterPro" id="IPR013424">
    <property type="entry name" value="Ice-binding_C"/>
</dbReference>
<proteinExistence type="predicted"/>
<evidence type="ECO:0000256" key="2">
    <source>
        <dbReference type="SAM" id="SignalP"/>
    </source>
</evidence>
<reference evidence="4 5" key="1">
    <citation type="submission" date="2020-07" db="EMBL/GenBank/DDBJ databases">
        <title>Roseicoccus Jingziensis gen. nov., sp. nov., isolated from coastal seawater.</title>
        <authorList>
            <person name="Feng X."/>
        </authorList>
    </citation>
    <scope>NUCLEOTIDE SEQUENCE [LARGE SCALE GENOMIC DNA]</scope>
    <source>
        <strain evidence="4 5">N1E253</strain>
    </source>
</reference>
<dbReference type="EMBL" id="JACBAZ010000002">
    <property type="protein sequence ID" value="NWK54949.1"/>
    <property type="molecule type" value="Genomic_DNA"/>
</dbReference>
<accession>A0A851GCP0</accession>
<evidence type="ECO:0000256" key="1">
    <source>
        <dbReference type="SAM" id="MobiDB-lite"/>
    </source>
</evidence>
<evidence type="ECO:0000259" key="3">
    <source>
        <dbReference type="Pfam" id="PF07589"/>
    </source>
</evidence>
<dbReference type="RefSeq" id="WP_178931495.1">
    <property type="nucleotide sequence ID" value="NZ_JACBAZ010000002.1"/>
</dbReference>